<evidence type="ECO:0000313" key="2">
    <source>
        <dbReference type="Proteomes" id="UP001229421"/>
    </source>
</evidence>
<sequence>MRRCNLLPGLLVQTKAQGGCCVIGNFEQRLRDVRVCRFREQEGLKQWLEKNDEACVAVEITRHKRRLGFIPRMIYNVMFLHTHTHTQTTVDRYWCWTEK</sequence>
<dbReference type="AlphaFoldDB" id="A0AAD8P4S4"/>
<accession>A0AAD8P4S4</accession>
<evidence type="ECO:0000313" key="1">
    <source>
        <dbReference type="EMBL" id="KAK1432229.1"/>
    </source>
</evidence>
<reference evidence="1" key="1">
    <citation type="journal article" date="2023" name="bioRxiv">
        <title>Improved chromosome-level genome assembly for marigold (Tagetes erecta).</title>
        <authorList>
            <person name="Jiang F."/>
            <person name="Yuan L."/>
            <person name="Wang S."/>
            <person name="Wang H."/>
            <person name="Xu D."/>
            <person name="Wang A."/>
            <person name="Fan W."/>
        </authorList>
    </citation>
    <scope>NUCLEOTIDE SEQUENCE</scope>
    <source>
        <strain evidence="1">WSJ</strain>
        <tissue evidence="1">Leaf</tissue>
    </source>
</reference>
<dbReference type="EMBL" id="JAUHHV010000002">
    <property type="protein sequence ID" value="KAK1432229.1"/>
    <property type="molecule type" value="Genomic_DNA"/>
</dbReference>
<comment type="caution">
    <text evidence="1">The sequence shown here is derived from an EMBL/GenBank/DDBJ whole genome shotgun (WGS) entry which is preliminary data.</text>
</comment>
<proteinExistence type="predicted"/>
<gene>
    <name evidence="1" type="ORF">QVD17_09123</name>
</gene>
<protein>
    <submittedName>
        <fullName evidence="1">Uncharacterized protein</fullName>
    </submittedName>
</protein>
<name>A0AAD8P4S4_TARER</name>
<dbReference type="Proteomes" id="UP001229421">
    <property type="component" value="Unassembled WGS sequence"/>
</dbReference>
<organism evidence="1 2">
    <name type="scientific">Tagetes erecta</name>
    <name type="common">African marigold</name>
    <dbReference type="NCBI Taxonomy" id="13708"/>
    <lineage>
        <taxon>Eukaryota</taxon>
        <taxon>Viridiplantae</taxon>
        <taxon>Streptophyta</taxon>
        <taxon>Embryophyta</taxon>
        <taxon>Tracheophyta</taxon>
        <taxon>Spermatophyta</taxon>
        <taxon>Magnoliopsida</taxon>
        <taxon>eudicotyledons</taxon>
        <taxon>Gunneridae</taxon>
        <taxon>Pentapetalae</taxon>
        <taxon>asterids</taxon>
        <taxon>campanulids</taxon>
        <taxon>Asterales</taxon>
        <taxon>Asteraceae</taxon>
        <taxon>Asteroideae</taxon>
        <taxon>Heliantheae alliance</taxon>
        <taxon>Tageteae</taxon>
        <taxon>Tagetes</taxon>
    </lineage>
</organism>
<keyword evidence="2" id="KW-1185">Reference proteome</keyword>